<evidence type="ECO:0000256" key="2">
    <source>
        <dbReference type="ARBA" id="ARBA00007362"/>
    </source>
</evidence>
<comment type="caution">
    <text evidence="8">The sequence shown here is derived from an EMBL/GenBank/DDBJ whole genome shotgun (WGS) entry which is preliminary data.</text>
</comment>
<evidence type="ECO:0000256" key="3">
    <source>
        <dbReference type="ARBA" id="ARBA00022692"/>
    </source>
</evidence>
<reference evidence="8 9" key="1">
    <citation type="submission" date="2019-03" db="EMBL/GenBank/DDBJ databases">
        <title>Genomic Encyclopedia of Type Strains, Phase IV (KMG-IV): sequencing the most valuable type-strain genomes for metagenomic binning, comparative biology and taxonomic classification.</title>
        <authorList>
            <person name="Goeker M."/>
        </authorList>
    </citation>
    <scope>NUCLEOTIDE SEQUENCE [LARGE SCALE GENOMIC DNA]</scope>
    <source>
        <strain evidence="8 9">DSM 203</strain>
    </source>
</reference>
<keyword evidence="5 6" id="KW-0472">Membrane</keyword>
<feature type="domain" description="EamA" evidence="7">
    <location>
        <begin position="147"/>
        <end position="281"/>
    </location>
</feature>
<evidence type="ECO:0000256" key="6">
    <source>
        <dbReference type="SAM" id="Phobius"/>
    </source>
</evidence>
<dbReference type="Gene3D" id="1.10.3730.20">
    <property type="match status" value="1"/>
</dbReference>
<dbReference type="Pfam" id="PF00892">
    <property type="entry name" value="EamA"/>
    <property type="match status" value="2"/>
</dbReference>
<gene>
    <name evidence="8" type="ORF">EDC29_104159</name>
</gene>
<name>A0A4R4ABH3_MARGR</name>
<sequence>MSVPAAFLGVVLIWSTTPLAIKWSSEAGAQFGVTARMVLGVFLCLVLVAVMSRRMRWNRAALLTYVAAGLGIWGSMSCIYWAAQFIASGLISVLFGLAPAITALMAAAWLGERALTPARLLGITVGIGGLWLIFAQGLALGGQALVGIGGVLVAVMIHSASAVWIKRIGTRLHPVETTTGALLIAVPLFLLSWGLTEGFAPPATLPPRALWSILYLAVFGSTLGFILYYFVLHHMQASRVALIPLITPVLALLLGHLVNDELLTPRIWLGSLTILAGLALFEWGDRWWRRWRVVR</sequence>
<dbReference type="SUPFAM" id="SSF103481">
    <property type="entry name" value="Multidrug resistance efflux transporter EmrE"/>
    <property type="match status" value="2"/>
</dbReference>
<dbReference type="PANTHER" id="PTHR32322">
    <property type="entry name" value="INNER MEMBRANE TRANSPORTER"/>
    <property type="match status" value="1"/>
</dbReference>
<comment type="similarity">
    <text evidence="2">Belongs to the EamA transporter family.</text>
</comment>
<feature type="transmembrane region" description="Helical" evidence="6">
    <location>
        <begin position="240"/>
        <end position="259"/>
    </location>
</feature>
<protein>
    <submittedName>
        <fullName evidence="8">Threonine/homoserine efflux transporter RhtA</fullName>
    </submittedName>
</protein>
<dbReference type="EMBL" id="SMDC01000004">
    <property type="protein sequence ID" value="TCW36371.1"/>
    <property type="molecule type" value="Genomic_DNA"/>
</dbReference>
<dbReference type="PANTHER" id="PTHR32322:SF2">
    <property type="entry name" value="EAMA DOMAIN-CONTAINING PROTEIN"/>
    <property type="match status" value="1"/>
</dbReference>
<accession>A0A4R4ABH3</accession>
<feature type="transmembrane region" description="Helical" evidence="6">
    <location>
        <begin position="144"/>
        <end position="165"/>
    </location>
</feature>
<evidence type="ECO:0000256" key="5">
    <source>
        <dbReference type="ARBA" id="ARBA00023136"/>
    </source>
</evidence>
<evidence type="ECO:0000256" key="1">
    <source>
        <dbReference type="ARBA" id="ARBA00004141"/>
    </source>
</evidence>
<comment type="subcellular location">
    <subcellularLocation>
        <location evidence="1">Membrane</location>
        <topology evidence="1">Multi-pass membrane protein</topology>
    </subcellularLocation>
</comment>
<feature type="transmembrane region" description="Helical" evidence="6">
    <location>
        <begin position="30"/>
        <end position="50"/>
    </location>
</feature>
<organism evidence="8 9">
    <name type="scientific">Marichromatium gracile</name>
    <name type="common">Chromatium gracile</name>
    <dbReference type="NCBI Taxonomy" id="1048"/>
    <lineage>
        <taxon>Bacteria</taxon>
        <taxon>Pseudomonadati</taxon>
        <taxon>Pseudomonadota</taxon>
        <taxon>Gammaproteobacteria</taxon>
        <taxon>Chromatiales</taxon>
        <taxon>Chromatiaceae</taxon>
        <taxon>Marichromatium</taxon>
    </lineage>
</organism>
<feature type="transmembrane region" description="Helical" evidence="6">
    <location>
        <begin position="265"/>
        <end position="283"/>
    </location>
</feature>
<dbReference type="Proteomes" id="UP000295247">
    <property type="component" value="Unassembled WGS sequence"/>
</dbReference>
<dbReference type="InterPro" id="IPR050638">
    <property type="entry name" value="AA-Vitamin_Transporters"/>
</dbReference>
<feature type="transmembrane region" description="Helical" evidence="6">
    <location>
        <begin position="208"/>
        <end position="231"/>
    </location>
</feature>
<feature type="transmembrane region" description="Helical" evidence="6">
    <location>
        <begin position="62"/>
        <end position="83"/>
    </location>
</feature>
<evidence type="ECO:0000313" key="8">
    <source>
        <dbReference type="EMBL" id="TCW36371.1"/>
    </source>
</evidence>
<feature type="transmembrane region" description="Helical" evidence="6">
    <location>
        <begin position="177"/>
        <end position="196"/>
    </location>
</feature>
<evidence type="ECO:0000259" key="7">
    <source>
        <dbReference type="Pfam" id="PF00892"/>
    </source>
</evidence>
<evidence type="ECO:0000313" key="9">
    <source>
        <dbReference type="Proteomes" id="UP000295247"/>
    </source>
</evidence>
<dbReference type="InterPro" id="IPR037185">
    <property type="entry name" value="EmrE-like"/>
</dbReference>
<dbReference type="AlphaFoldDB" id="A0A4R4ABH3"/>
<feature type="transmembrane region" description="Helical" evidence="6">
    <location>
        <begin position="89"/>
        <end position="111"/>
    </location>
</feature>
<proteinExistence type="inferred from homology"/>
<evidence type="ECO:0000256" key="4">
    <source>
        <dbReference type="ARBA" id="ARBA00022989"/>
    </source>
</evidence>
<keyword evidence="4 6" id="KW-1133">Transmembrane helix</keyword>
<dbReference type="InterPro" id="IPR000620">
    <property type="entry name" value="EamA_dom"/>
</dbReference>
<dbReference type="RefSeq" id="WP_132229395.1">
    <property type="nucleotide sequence ID" value="NZ_NRRH01000045.1"/>
</dbReference>
<dbReference type="GO" id="GO:0016020">
    <property type="term" value="C:membrane"/>
    <property type="evidence" value="ECO:0007669"/>
    <property type="project" value="UniProtKB-SubCell"/>
</dbReference>
<feature type="domain" description="EamA" evidence="7">
    <location>
        <begin position="7"/>
        <end position="134"/>
    </location>
</feature>
<keyword evidence="3 6" id="KW-0812">Transmembrane</keyword>
<feature type="transmembrane region" description="Helical" evidence="6">
    <location>
        <begin position="118"/>
        <end position="138"/>
    </location>
</feature>